<sequence length="88" mass="9384">MFSGCLGNSITGTWKSDDSSATITINKDGTYVASMGVVELKGDWVEDGDNYAFYFQGAKIGSAAFEDKKLRVTLGSGLLNISGTFTKQ</sequence>
<name>A0AA96UZX4_9EURY</name>
<protein>
    <recommendedName>
        <fullName evidence="3">DUF5640 domain-containing protein</fullName>
    </recommendedName>
</protein>
<organism evidence="1 2">
    <name type="scientific">Methanimicrococcus hongohii</name>
    <dbReference type="NCBI Taxonomy" id="3028295"/>
    <lineage>
        <taxon>Archaea</taxon>
        <taxon>Methanobacteriati</taxon>
        <taxon>Methanobacteriota</taxon>
        <taxon>Stenosarchaea group</taxon>
        <taxon>Methanomicrobia</taxon>
        <taxon>Methanosarcinales</taxon>
        <taxon>Methanosarcinaceae</taxon>
        <taxon>Methanimicrococcus</taxon>
    </lineage>
</organism>
<dbReference type="GeneID" id="85195576"/>
<reference evidence="1 2" key="1">
    <citation type="submission" date="2023-07" db="EMBL/GenBank/DDBJ databases">
        <title>Closed genoem sequence of Methanomicrococcus sp. Hf6.</title>
        <authorList>
            <person name="Poehlein A."/>
            <person name="Protasov E."/>
            <person name="Platt K."/>
            <person name="Reeh H."/>
            <person name="Daniel R."/>
            <person name="Brune A."/>
        </authorList>
    </citation>
    <scope>NUCLEOTIDE SEQUENCE [LARGE SCALE GENOMIC DNA]</scope>
    <source>
        <strain evidence="1 2">Hf6</strain>
    </source>
</reference>
<dbReference type="RefSeq" id="WP_316556857.1">
    <property type="nucleotide sequence ID" value="NZ_CP131059.1"/>
</dbReference>
<keyword evidence="2" id="KW-1185">Reference proteome</keyword>
<accession>A0AA96UZX4</accession>
<evidence type="ECO:0000313" key="1">
    <source>
        <dbReference type="EMBL" id="WNY23714.1"/>
    </source>
</evidence>
<dbReference type="KEGG" id="mehf:MmiHf6_10280"/>
<dbReference type="AlphaFoldDB" id="A0AA96UZX4"/>
<dbReference type="EMBL" id="CP131059">
    <property type="protein sequence ID" value="WNY23714.1"/>
    <property type="molecule type" value="Genomic_DNA"/>
</dbReference>
<gene>
    <name evidence="1" type="ORF">MmiHf6_10280</name>
</gene>
<dbReference type="Proteomes" id="UP001302978">
    <property type="component" value="Chromosome"/>
</dbReference>
<proteinExistence type="predicted"/>
<evidence type="ECO:0008006" key="3">
    <source>
        <dbReference type="Google" id="ProtNLM"/>
    </source>
</evidence>
<evidence type="ECO:0000313" key="2">
    <source>
        <dbReference type="Proteomes" id="UP001302978"/>
    </source>
</evidence>